<evidence type="ECO:0000313" key="2">
    <source>
        <dbReference type="EnsemblMetazoa" id="ASIC020377-PA"/>
    </source>
</evidence>
<keyword evidence="3" id="KW-1185">Reference proteome</keyword>
<reference evidence="1 3" key="1">
    <citation type="journal article" date="2014" name="BMC Genomics">
        <title>Genome sequence of Anopheles sinensis provides insight into genetics basis of mosquito competence for malaria parasites.</title>
        <authorList>
            <person name="Zhou D."/>
            <person name="Zhang D."/>
            <person name="Ding G."/>
            <person name="Shi L."/>
            <person name="Hou Q."/>
            <person name="Ye Y."/>
            <person name="Xu Y."/>
            <person name="Zhou H."/>
            <person name="Xiong C."/>
            <person name="Li S."/>
            <person name="Yu J."/>
            <person name="Hong S."/>
            <person name="Yu X."/>
            <person name="Zou P."/>
            <person name="Chen C."/>
            <person name="Chang X."/>
            <person name="Wang W."/>
            <person name="Lv Y."/>
            <person name="Sun Y."/>
            <person name="Ma L."/>
            <person name="Shen B."/>
            <person name="Zhu C."/>
        </authorList>
    </citation>
    <scope>NUCLEOTIDE SEQUENCE [LARGE SCALE GENOMIC DNA]</scope>
</reference>
<proteinExistence type="predicted"/>
<organism evidence="1">
    <name type="scientific">Anopheles sinensis</name>
    <name type="common">Mosquito</name>
    <dbReference type="NCBI Taxonomy" id="74873"/>
    <lineage>
        <taxon>Eukaryota</taxon>
        <taxon>Metazoa</taxon>
        <taxon>Ecdysozoa</taxon>
        <taxon>Arthropoda</taxon>
        <taxon>Hexapoda</taxon>
        <taxon>Insecta</taxon>
        <taxon>Pterygota</taxon>
        <taxon>Neoptera</taxon>
        <taxon>Endopterygota</taxon>
        <taxon>Diptera</taxon>
        <taxon>Nematocera</taxon>
        <taxon>Culicoidea</taxon>
        <taxon>Culicidae</taxon>
        <taxon>Anophelinae</taxon>
        <taxon>Anopheles</taxon>
    </lineage>
</organism>
<dbReference type="EMBL" id="KE525369">
    <property type="protein sequence ID" value="KFB52261.1"/>
    <property type="molecule type" value="Genomic_DNA"/>
</dbReference>
<gene>
    <name evidence="1" type="ORF">ZHAS_00020377</name>
</gene>
<dbReference type="EMBL" id="ATLV01025134">
    <property type="status" value="NOT_ANNOTATED_CDS"/>
    <property type="molecule type" value="Genomic_DNA"/>
</dbReference>
<name>A0A084WPW7_ANOSI</name>
<accession>A0A084WPW7</accession>
<evidence type="ECO:0000313" key="1">
    <source>
        <dbReference type="EMBL" id="KFB52261.1"/>
    </source>
</evidence>
<reference evidence="2" key="2">
    <citation type="submission" date="2020-05" db="UniProtKB">
        <authorList>
            <consortium name="EnsemblMetazoa"/>
        </authorList>
    </citation>
    <scope>IDENTIFICATION</scope>
</reference>
<dbReference type="EnsemblMetazoa" id="ASIC020377-RA">
    <property type="protein sequence ID" value="ASIC020377-PA"/>
    <property type="gene ID" value="ASIC020377"/>
</dbReference>
<dbReference type="VEuPathDB" id="VectorBase:ASIC020377"/>
<sequence length="100" mass="11411">MSFASRNLGRSFWLRFALGVPYTFAVRNIDRTLILSILDDQRPINTIASEARDETVGSLIAFIADIIHFNRTPRTRFSLIRSRFLVAPVFSPPAKREDAE</sequence>
<dbReference type="Proteomes" id="UP000030765">
    <property type="component" value="Unassembled WGS sequence"/>
</dbReference>
<evidence type="ECO:0000313" key="3">
    <source>
        <dbReference type="Proteomes" id="UP000030765"/>
    </source>
</evidence>
<dbReference type="AlphaFoldDB" id="A0A084WPW7"/>
<protein>
    <submittedName>
        <fullName evidence="1 2">Uncharacterized protein</fullName>
    </submittedName>
</protein>